<dbReference type="PROSITE" id="PS50949">
    <property type="entry name" value="HTH_GNTR"/>
    <property type="match status" value="1"/>
</dbReference>
<protein>
    <submittedName>
        <fullName evidence="5">GntR family transcriptional regulator</fullName>
    </submittedName>
</protein>
<evidence type="ECO:0000256" key="2">
    <source>
        <dbReference type="ARBA" id="ARBA00023125"/>
    </source>
</evidence>
<evidence type="ECO:0000256" key="1">
    <source>
        <dbReference type="ARBA" id="ARBA00023015"/>
    </source>
</evidence>
<dbReference type="SMART" id="SM00895">
    <property type="entry name" value="FCD"/>
    <property type="match status" value="1"/>
</dbReference>
<dbReference type="CDD" id="cd07377">
    <property type="entry name" value="WHTH_GntR"/>
    <property type="match status" value="1"/>
</dbReference>
<organism evidence="5 6">
    <name type="scientific">Escherichia coli</name>
    <dbReference type="NCBI Taxonomy" id="562"/>
    <lineage>
        <taxon>Bacteria</taxon>
        <taxon>Pseudomonadati</taxon>
        <taxon>Pseudomonadota</taxon>
        <taxon>Gammaproteobacteria</taxon>
        <taxon>Enterobacterales</taxon>
        <taxon>Enterobacteriaceae</taxon>
        <taxon>Escherichia</taxon>
    </lineage>
</organism>
<dbReference type="SUPFAM" id="SSF46785">
    <property type="entry name" value="Winged helix' DNA-binding domain"/>
    <property type="match status" value="1"/>
</dbReference>
<evidence type="ECO:0000313" key="5">
    <source>
        <dbReference type="EMBL" id="BBU85569.1"/>
    </source>
</evidence>
<reference evidence="5 6" key="1">
    <citation type="submission" date="2020-01" db="EMBL/GenBank/DDBJ databases">
        <title>Dynamics of blaIMP-6 dissemination in carbapenem resistant Enterobacteriacea isolated from regional surveillance in Osaka, Japan.</title>
        <authorList>
            <person name="Abe R."/>
            <person name="Akeda Y."/>
            <person name="Sugawara Y."/>
            <person name="Yamamoto N."/>
            <person name="Tomono K."/>
            <person name="Takeuchi D."/>
            <person name="Kawahara R."/>
            <person name="Hamada S."/>
        </authorList>
    </citation>
    <scope>NUCLEOTIDE SEQUENCE [LARGE SCALE GENOMIC DNA]</scope>
    <source>
        <strain evidence="5 6">E300</strain>
    </source>
</reference>
<dbReference type="GO" id="GO:0003700">
    <property type="term" value="F:DNA-binding transcription factor activity"/>
    <property type="evidence" value="ECO:0007669"/>
    <property type="project" value="InterPro"/>
</dbReference>
<gene>
    <name evidence="5" type="ORF">EIMP300_69690</name>
</gene>
<dbReference type="InterPro" id="IPR011711">
    <property type="entry name" value="GntR_C"/>
</dbReference>
<dbReference type="SUPFAM" id="SSF48008">
    <property type="entry name" value="GntR ligand-binding domain-like"/>
    <property type="match status" value="1"/>
</dbReference>
<dbReference type="Gene3D" id="1.10.10.10">
    <property type="entry name" value="Winged helix-like DNA-binding domain superfamily/Winged helix DNA-binding domain"/>
    <property type="match status" value="1"/>
</dbReference>
<name>A0A8S0FZA7_ECOLX</name>
<sequence length="252" mass="28085">MSESALLTSVTLSSQVKNHILNLIAEQKLTPGMPVPSEVQLIQKLGVSRGIVREAYRSLAALGILETHSGKVPRIKKFRQTARFQTPASGVLEDDEVLRVVFGFALATEQVTTEQILQVRRWLELGVVEAAARNGEEEDFANLRAEMAKIREQFNDVESFITHDIRFHQLLAVASKNPLFMMLLQALHQQLRQSIQEGLNAQSDQKEYGNHIITLHQKICDAVCARDVETATQAMKSHFDSPVSALINNSSS</sequence>
<dbReference type="InterPro" id="IPR008920">
    <property type="entry name" value="TF_FadR/GntR_C"/>
</dbReference>
<dbReference type="GO" id="GO:0003677">
    <property type="term" value="F:DNA binding"/>
    <property type="evidence" value="ECO:0007669"/>
    <property type="project" value="UniProtKB-KW"/>
</dbReference>
<dbReference type="Pfam" id="PF00392">
    <property type="entry name" value="GntR"/>
    <property type="match status" value="1"/>
</dbReference>
<evidence type="ECO:0000256" key="3">
    <source>
        <dbReference type="ARBA" id="ARBA00023163"/>
    </source>
</evidence>
<dbReference type="InterPro" id="IPR000524">
    <property type="entry name" value="Tscrpt_reg_HTH_GntR"/>
</dbReference>
<proteinExistence type="predicted"/>
<dbReference type="AlphaFoldDB" id="A0A8S0FZA7"/>
<dbReference type="InterPro" id="IPR036388">
    <property type="entry name" value="WH-like_DNA-bd_sf"/>
</dbReference>
<dbReference type="InterPro" id="IPR036390">
    <property type="entry name" value="WH_DNA-bd_sf"/>
</dbReference>
<dbReference type="EMBL" id="AP022360">
    <property type="protein sequence ID" value="BBU85569.1"/>
    <property type="molecule type" value="Genomic_DNA"/>
</dbReference>
<accession>A0A8S0FZA7</accession>
<evidence type="ECO:0000259" key="4">
    <source>
        <dbReference type="PROSITE" id="PS50949"/>
    </source>
</evidence>
<keyword evidence="2" id="KW-0238">DNA-binding</keyword>
<feature type="domain" description="HTH gntR-type" evidence="4">
    <location>
        <begin position="10"/>
        <end position="78"/>
    </location>
</feature>
<keyword evidence="1" id="KW-0805">Transcription regulation</keyword>
<dbReference type="PRINTS" id="PR00035">
    <property type="entry name" value="HTHGNTR"/>
</dbReference>
<dbReference type="SMART" id="SM00345">
    <property type="entry name" value="HTH_GNTR"/>
    <property type="match status" value="1"/>
</dbReference>
<dbReference type="PANTHER" id="PTHR43537:SF5">
    <property type="entry name" value="UXU OPERON TRANSCRIPTIONAL REGULATOR"/>
    <property type="match status" value="1"/>
</dbReference>
<evidence type="ECO:0000313" key="6">
    <source>
        <dbReference type="Proteomes" id="UP000467488"/>
    </source>
</evidence>
<dbReference type="PANTHER" id="PTHR43537">
    <property type="entry name" value="TRANSCRIPTIONAL REGULATOR, GNTR FAMILY"/>
    <property type="match status" value="1"/>
</dbReference>
<dbReference type="Proteomes" id="UP000467488">
    <property type="component" value="Chromosome"/>
</dbReference>
<keyword evidence="3" id="KW-0804">Transcription</keyword>
<dbReference type="Gene3D" id="1.20.120.530">
    <property type="entry name" value="GntR ligand-binding domain-like"/>
    <property type="match status" value="1"/>
</dbReference>
<dbReference type="Pfam" id="PF07729">
    <property type="entry name" value="FCD"/>
    <property type="match status" value="1"/>
</dbReference>